<evidence type="ECO:0000259" key="2">
    <source>
        <dbReference type="Pfam" id="PF01936"/>
    </source>
</evidence>
<feature type="compositionally biased region" description="Pro residues" evidence="1">
    <location>
        <begin position="480"/>
        <end position="490"/>
    </location>
</feature>
<evidence type="ECO:0000313" key="3">
    <source>
        <dbReference type="EMBL" id="CAA7262480.1"/>
    </source>
</evidence>
<name>A0A8S0VUP2_CYCAE</name>
<protein>
    <recommendedName>
        <fullName evidence="2">NYN domain-containing protein</fullName>
    </recommendedName>
</protein>
<gene>
    <name evidence="3" type="ORF">AAE3_LOCUS4685</name>
</gene>
<dbReference type="AlphaFoldDB" id="A0A8S0VUP2"/>
<feature type="domain" description="NYN" evidence="2">
    <location>
        <begin position="9"/>
        <end position="151"/>
    </location>
</feature>
<dbReference type="PANTHER" id="PTHR14379">
    <property type="entry name" value="LIMKAIN B LKAP"/>
    <property type="match status" value="1"/>
</dbReference>
<dbReference type="GO" id="GO:0004540">
    <property type="term" value="F:RNA nuclease activity"/>
    <property type="evidence" value="ECO:0007669"/>
    <property type="project" value="InterPro"/>
</dbReference>
<feature type="region of interest" description="Disordered" evidence="1">
    <location>
        <begin position="159"/>
        <end position="232"/>
    </location>
</feature>
<dbReference type="GO" id="GO:0005777">
    <property type="term" value="C:peroxisome"/>
    <property type="evidence" value="ECO:0007669"/>
    <property type="project" value="InterPro"/>
</dbReference>
<reference evidence="3 4" key="1">
    <citation type="submission" date="2020-01" db="EMBL/GenBank/DDBJ databases">
        <authorList>
            <person name="Gupta K D."/>
        </authorList>
    </citation>
    <scope>NUCLEOTIDE SEQUENCE [LARGE SCALE GENOMIC DNA]</scope>
</reference>
<dbReference type="Pfam" id="PF01936">
    <property type="entry name" value="NYN"/>
    <property type="match status" value="1"/>
</dbReference>
<sequence length="595" mass="62707">MSDQADDPITVFWDLETAGLNRSAAGSLSTYDIVDNIWAAISRHGVIKTLRAYWDTTTTSLTSASRIRSELASSGVSLIDCPGEGRQGASTKRLLVDLICYAWDSRPTSTICVITEDRDVAYAIATLRMRKYRLLLMAPAGAHQDLTSQASVQMDWSRSILGTHGTGPNDRDDGDEKPPPSSRPQGSFAEQMAPHTPPPTAPLNARFKTSTTFGPVHGRSAPSVEMQDLPPRGRRNSVFQKVYASDYNGSGSFGDGFMSPPPRNIPSFGLGDGPLFLRPQSRLKPSRSDSAPPNVFYSSLPATPPPTTPRPYFADAVPEPPIPALTAASKGKERAFPIHARGDVAPLVPSSPTPYAPTFQPFEEARSPETTRTLTPKKDIRAQAASVRTVSSSSNSSTISRGDSVFSVIERPDASTAPTSAERLDGDHNKKQLLETLSPQIHKTSASRPPSSHCQEGPSSTGSVAAAVTSAATKATPRGPLKPAPPPTPSAEPAGASTSTAAVPKALPLASTAVGDSRPAPPMIWAPLVTILRRTGGNASGSSLGSLLLKADPSAYKKAGVSRLKPYLEAAVAAGIVRTTGSMSSIHVHLAAPYG</sequence>
<feature type="region of interest" description="Disordered" evidence="1">
    <location>
        <begin position="270"/>
        <end position="305"/>
    </location>
</feature>
<feature type="compositionally biased region" description="Low complexity" evidence="1">
    <location>
        <begin position="386"/>
        <end position="401"/>
    </location>
</feature>
<keyword evidence="4" id="KW-1185">Reference proteome</keyword>
<feature type="compositionally biased region" description="Polar residues" evidence="1">
    <location>
        <begin position="441"/>
        <end position="458"/>
    </location>
</feature>
<accession>A0A8S0VUP2</accession>
<dbReference type="OrthoDB" id="549353at2759"/>
<proteinExistence type="predicted"/>
<dbReference type="PANTHER" id="PTHR14379:SF3">
    <property type="entry name" value="MEIOSIS REGULATOR AND MRNA STABILITY FACTOR 1"/>
    <property type="match status" value="1"/>
</dbReference>
<dbReference type="Proteomes" id="UP000467700">
    <property type="component" value="Unassembled WGS sequence"/>
</dbReference>
<dbReference type="InterPro" id="IPR024768">
    <property type="entry name" value="Marf1"/>
</dbReference>
<feature type="region of interest" description="Disordered" evidence="1">
    <location>
        <begin position="343"/>
        <end position="428"/>
    </location>
</feature>
<evidence type="ECO:0000313" key="4">
    <source>
        <dbReference type="Proteomes" id="UP000467700"/>
    </source>
</evidence>
<organism evidence="3 4">
    <name type="scientific">Cyclocybe aegerita</name>
    <name type="common">Black poplar mushroom</name>
    <name type="synonym">Agrocybe aegerita</name>
    <dbReference type="NCBI Taxonomy" id="1973307"/>
    <lineage>
        <taxon>Eukaryota</taxon>
        <taxon>Fungi</taxon>
        <taxon>Dikarya</taxon>
        <taxon>Basidiomycota</taxon>
        <taxon>Agaricomycotina</taxon>
        <taxon>Agaricomycetes</taxon>
        <taxon>Agaricomycetidae</taxon>
        <taxon>Agaricales</taxon>
        <taxon>Agaricineae</taxon>
        <taxon>Bolbitiaceae</taxon>
        <taxon>Cyclocybe</taxon>
    </lineage>
</organism>
<feature type="region of interest" description="Disordered" evidence="1">
    <location>
        <begin position="441"/>
        <end position="500"/>
    </location>
</feature>
<dbReference type="InterPro" id="IPR021139">
    <property type="entry name" value="NYN"/>
</dbReference>
<feature type="compositionally biased region" description="Low complexity" evidence="1">
    <location>
        <begin position="491"/>
        <end position="500"/>
    </location>
</feature>
<dbReference type="Gene3D" id="3.40.50.1010">
    <property type="entry name" value="5'-nuclease"/>
    <property type="match status" value="1"/>
</dbReference>
<evidence type="ECO:0000256" key="1">
    <source>
        <dbReference type="SAM" id="MobiDB-lite"/>
    </source>
</evidence>
<dbReference type="GO" id="GO:0010468">
    <property type="term" value="P:regulation of gene expression"/>
    <property type="evidence" value="ECO:0007669"/>
    <property type="project" value="InterPro"/>
</dbReference>
<feature type="compositionally biased region" description="Low complexity" evidence="1">
    <location>
        <begin position="459"/>
        <end position="476"/>
    </location>
</feature>
<dbReference type="CDD" id="cd10910">
    <property type="entry name" value="PIN_limkain_b1_N_like"/>
    <property type="match status" value="1"/>
</dbReference>
<feature type="compositionally biased region" description="Basic and acidic residues" evidence="1">
    <location>
        <begin position="169"/>
        <end position="178"/>
    </location>
</feature>
<comment type="caution">
    <text evidence="3">The sequence shown here is derived from an EMBL/GenBank/DDBJ whole genome shotgun (WGS) entry which is preliminary data.</text>
</comment>
<dbReference type="EMBL" id="CACVBS010000036">
    <property type="protein sequence ID" value="CAA7262480.1"/>
    <property type="molecule type" value="Genomic_DNA"/>
</dbReference>